<dbReference type="EMBL" id="JAGMVJ010000006">
    <property type="protein sequence ID" value="KAH7089518.1"/>
    <property type="molecule type" value="Genomic_DNA"/>
</dbReference>
<keyword evidence="1" id="KW-0472">Membrane</keyword>
<evidence type="ECO:0000256" key="1">
    <source>
        <dbReference type="SAM" id="Phobius"/>
    </source>
</evidence>
<reference evidence="2" key="1">
    <citation type="journal article" date="2021" name="Nat. Commun.">
        <title>Genetic determinants of endophytism in the Arabidopsis root mycobiome.</title>
        <authorList>
            <person name="Mesny F."/>
            <person name="Miyauchi S."/>
            <person name="Thiergart T."/>
            <person name="Pickel B."/>
            <person name="Atanasova L."/>
            <person name="Karlsson M."/>
            <person name="Huettel B."/>
            <person name="Barry K.W."/>
            <person name="Haridas S."/>
            <person name="Chen C."/>
            <person name="Bauer D."/>
            <person name="Andreopoulos W."/>
            <person name="Pangilinan J."/>
            <person name="LaButti K."/>
            <person name="Riley R."/>
            <person name="Lipzen A."/>
            <person name="Clum A."/>
            <person name="Drula E."/>
            <person name="Henrissat B."/>
            <person name="Kohler A."/>
            <person name="Grigoriev I.V."/>
            <person name="Martin F.M."/>
            <person name="Hacquard S."/>
        </authorList>
    </citation>
    <scope>NUCLEOTIDE SEQUENCE</scope>
    <source>
        <strain evidence="2">MPI-SDFR-AT-0120</strain>
    </source>
</reference>
<comment type="caution">
    <text evidence="2">The sequence shown here is derived from an EMBL/GenBank/DDBJ whole genome shotgun (WGS) entry which is preliminary data.</text>
</comment>
<protein>
    <submittedName>
        <fullName evidence="2">Uncharacterized protein</fullName>
    </submittedName>
</protein>
<feature type="transmembrane region" description="Helical" evidence="1">
    <location>
        <begin position="20"/>
        <end position="40"/>
    </location>
</feature>
<gene>
    <name evidence="2" type="ORF">FB567DRAFT_520912</name>
</gene>
<dbReference type="OrthoDB" id="2563633at2759"/>
<keyword evidence="1" id="KW-1133">Transmembrane helix</keyword>
<accession>A0A8K0RBM7</accession>
<dbReference type="AlphaFoldDB" id="A0A8K0RBM7"/>
<evidence type="ECO:0000313" key="2">
    <source>
        <dbReference type="EMBL" id="KAH7089518.1"/>
    </source>
</evidence>
<keyword evidence="3" id="KW-1185">Reference proteome</keyword>
<keyword evidence="1" id="KW-0812">Transmembrane</keyword>
<proteinExistence type="predicted"/>
<sequence length="162" mass="17772">MSRTAPSPGQVDPSAPGNIIRIALAVESVLTVGISAYYIFFPRHYLLRTLGTASAQVTTTALQMTQQFGAVGVLTGAGVGLFVPNTKSVIELRQPLYRALLAFELAFVPLLLWQGFMMADGIPKDSMVSTALQFVPFVAWRIFTLGWKPEWFGRYLDGKKSE</sequence>
<evidence type="ECO:0000313" key="3">
    <source>
        <dbReference type="Proteomes" id="UP000813461"/>
    </source>
</evidence>
<feature type="transmembrane region" description="Helical" evidence="1">
    <location>
        <begin position="96"/>
        <end position="116"/>
    </location>
</feature>
<name>A0A8K0RBM7_9PLEO</name>
<organism evidence="2 3">
    <name type="scientific">Paraphoma chrysanthemicola</name>
    <dbReference type="NCBI Taxonomy" id="798071"/>
    <lineage>
        <taxon>Eukaryota</taxon>
        <taxon>Fungi</taxon>
        <taxon>Dikarya</taxon>
        <taxon>Ascomycota</taxon>
        <taxon>Pezizomycotina</taxon>
        <taxon>Dothideomycetes</taxon>
        <taxon>Pleosporomycetidae</taxon>
        <taxon>Pleosporales</taxon>
        <taxon>Pleosporineae</taxon>
        <taxon>Phaeosphaeriaceae</taxon>
        <taxon>Paraphoma</taxon>
    </lineage>
</organism>
<dbReference type="Proteomes" id="UP000813461">
    <property type="component" value="Unassembled WGS sequence"/>
</dbReference>